<name>A0A835CFH5_9FABA</name>
<protein>
    <submittedName>
        <fullName evidence="1">Uncharacterized protein</fullName>
    </submittedName>
</protein>
<dbReference type="AlphaFoldDB" id="A0A835CFH5"/>
<keyword evidence="2" id="KW-1185">Reference proteome</keyword>
<evidence type="ECO:0000313" key="1">
    <source>
        <dbReference type="EMBL" id="KAF7840254.1"/>
    </source>
</evidence>
<evidence type="ECO:0000313" key="2">
    <source>
        <dbReference type="Proteomes" id="UP000634136"/>
    </source>
</evidence>
<dbReference type="Proteomes" id="UP000634136">
    <property type="component" value="Unassembled WGS sequence"/>
</dbReference>
<gene>
    <name evidence="1" type="ORF">G2W53_002552</name>
</gene>
<reference evidence="1" key="1">
    <citation type="submission" date="2020-09" db="EMBL/GenBank/DDBJ databases">
        <title>Genome-Enabled Discovery of Anthraquinone Biosynthesis in Senna tora.</title>
        <authorList>
            <person name="Kang S.-H."/>
            <person name="Pandey R.P."/>
            <person name="Lee C.-M."/>
            <person name="Sim J.-S."/>
            <person name="Jeong J.-T."/>
            <person name="Choi B.-S."/>
            <person name="Jung M."/>
            <person name="Ginzburg D."/>
            <person name="Zhao K."/>
            <person name="Won S.Y."/>
            <person name="Oh T.-J."/>
            <person name="Yu Y."/>
            <person name="Kim N.-H."/>
            <person name="Lee O.R."/>
            <person name="Lee T.-H."/>
            <person name="Bashyal P."/>
            <person name="Kim T.-S."/>
            <person name="Lee W.-H."/>
            <person name="Kawkins C."/>
            <person name="Kim C.-K."/>
            <person name="Kim J.S."/>
            <person name="Ahn B.O."/>
            <person name="Rhee S.Y."/>
            <person name="Sohng J.K."/>
        </authorList>
    </citation>
    <scope>NUCLEOTIDE SEQUENCE</scope>
    <source>
        <tissue evidence="1">Leaf</tissue>
    </source>
</reference>
<dbReference type="EMBL" id="JAAIUW010000002">
    <property type="protein sequence ID" value="KAF7840254.1"/>
    <property type="molecule type" value="Genomic_DNA"/>
</dbReference>
<dbReference type="OrthoDB" id="1886726at2759"/>
<accession>A0A835CFH5</accession>
<comment type="caution">
    <text evidence="1">The sequence shown here is derived from an EMBL/GenBank/DDBJ whole genome shotgun (WGS) entry which is preliminary data.</text>
</comment>
<sequence length="96" mass="10876">MQSTFNLRATYGVPLCLSGITLTHHLSLPKEMADHDRRRSEIMSRNTHRSMPREEIGIHFGSQFLEIKDEEDQNLAAILLDLFHFSLALALTAKAA</sequence>
<proteinExistence type="predicted"/>
<organism evidence="1 2">
    <name type="scientific">Senna tora</name>
    <dbReference type="NCBI Taxonomy" id="362788"/>
    <lineage>
        <taxon>Eukaryota</taxon>
        <taxon>Viridiplantae</taxon>
        <taxon>Streptophyta</taxon>
        <taxon>Embryophyta</taxon>
        <taxon>Tracheophyta</taxon>
        <taxon>Spermatophyta</taxon>
        <taxon>Magnoliopsida</taxon>
        <taxon>eudicotyledons</taxon>
        <taxon>Gunneridae</taxon>
        <taxon>Pentapetalae</taxon>
        <taxon>rosids</taxon>
        <taxon>fabids</taxon>
        <taxon>Fabales</taxon>
        <taxon>Fabaceae</taxon>
        <taxon>Caesalpinioideae</taxon>
        <taxon>Cassia clade</taxon>
        <taxon>Senna</taxon>
    </lineage>
</organism>